<dbReference type="GeneID" id="28976025"/>
<feature type="region of interest" description="Disordered" evidence="1">
    <location>
        <begin position="62"/>
        <end position="140"/>
    </location>
</feature>
<reference evidence="2 3" key="1">
    <citation type="journal article" date="2015" name="Front. Microbiol.">
        <title>Genome sequence of the plant growth promoting endophytic yeast Rhodotorula graminis WP1.</title>
        <authorList>
            <person name="Firrincieli A."/>
            <person name="Otillar R."/>
            <person name="Salamov A."/>
            <person name="Schmutz J."/>
            <person name="Khan Z."/>
            <person name="Redman R.S."/>
            <person name="Fleck N.D."/>
            <person name="Lindquist E."/>
            <person name="Grigoriev I.V."/>
            <person name="Doty S.L."/>
        </authorList>
    </citation>
    <scope>NUCLEOTIDE SEQUENCE [LARGE SCALE GENOMIC DNA]</scope>
    <source>
        <strain evidence="2 3">WP1</strain>
    </source>
</reference>
<organism evidence="2 3">
    <name type="scientific">Rhodotorula graminis (strain WP1)</name>
    <dbReference type="NCBI Taxonomy" id="578459"/>
    <lineage>
        <taxon>Eukaryota</taxon>
        <taxon>Fungi</taxon>
        <taxon>Dikarya</taxon>
        <taxon>Basidiomycota</taxon>
        <taxon>Pucciniomycotina</taxon>
        <taxon>Microbotryomycetes</taxon>
        <taxon>Sporidiobolales</taxon>
        <taxon>Sporidiobolaceae</taxon>
        <taxon>Rhodotorula</taxon>
    </lineage>
</organism>
<dbReference type="AlphaFoldDB" id="A0A194SD10"/>
<name>A0A194SD10_RHOGW</name>
<dbReference type="OrthoDB" id="2129662at2759"/>
<feature type="compositionally biased region" description="Basic and acidic residues" evidence="1">
    <location>
        <begin position="868"/>
        <end position="880"/>
    </location>
</feature>
<dbReference type="Proteomes" id="UP000053890">
    <property type="component" value="Unassembled WGS sequence"/>
</dbReference>
<feature type="region of interest" description="Disordered" evidence="1">
    <location>
        <begin position="225"/>
        <end position="306"/>
    </location>
</feature>
<dbReference type="RefSeq" id="XP_018274548.1">
    <property type="nucleotide sequence ID" value="XM_018415577.1"/>
</dbReference>
<feature type="region of interest" description="Disordered" evidence="1">
    <location>
        <begin position="326"/>
        <end position="426"/>
    </location>
</feature>
<evidence type="ECO:0000313" key="3">
    <source>
        <dbReference type="Proteomes" id="UP000053890"/>
    </source>
</evidence>
<feature type="region of interest" description="Disordered" evidence="1">
    <location>
        <begin position="682"/>
        <end position="714"/>
    </location>
</feature>
<feature type="region of interest" description="Disordered" evidence="1">
    <location>
        <begin position="866"/>
        <end position="945"/>
    </location>
</feature>
<feature type="compositionally biased region" description="Polar residues" evidence="1">
    <location>
        <begin position="930"/>
        <end position="945"/>
    </location>
</feature>
<feature type="compositionally biased region" description="Low complexity" evidence="1">
    <location>
        <begin position="887"/>
        <end position="897"/>
    </location>
</feature>
<feature type="region of interest" description="Disordered" evidence="1">
    <location>
        <begin position="166"/>
        <end position="188"/>
    </location>
</feature>
<dbReference type="OMA" id="REINISC"/>
<feature type="compositionally biased region" description="Polar residues" evidence="1">
    <location>
        <begin position="383"/>
        <end position="395"/>
    </location>
</feature>
<feature type="region of interest" description="Disordered" evidence="1">
    <location>
        <begin position="1"/>
        <end position="42"/>
    </location>
</feature>
<feature type="compositionally biased region" description="Low complexity" evidence="1">
    <location>
        <begin position="400"/>
        <end position="421"/>
    </location>
</feature>
<protein>
    <submittedName>
        <fullName evidence="2">Uncharacterized protein</fullName>
    </submittedName>
</protein>
<feature type="compositionally biased region" description="Pro residues" evidence="1">
    <location>
        <begin position="234"/>
        <end position="247"/>
    </location>
</feature>
<dbReference type="STRING" id="578459.A0A194SD10"/>
<evidence type="ECO:0000256" key="1">
    <source>
        <dbReference type="SAM" id="MobiDB-lite"/>
    </source>
</evidence>
<dbReference type="EMBL" id="KQ474073">
    <property type="protein sequence ID" value="KPV78499.1"/>
    <property type="molecule type" value="Genomic_DNA"/>
</dbReference>
<evidence type="ECO:0000313" key="2">
    <source>
        <dbReference type="EMBL" id="KPV78499.1"/>
    </source>
</evidence>
<feature type="compositionally biased region" description="Low complexity" evidence="1">
    <location>
        <begin position="95"/>
        <end position="109"/>
    </location>
</feature>
<keyword evidence="3" id="KW-1185">Reference proteome</keyword>
<sequence length="945" mass="102633">MHNSAPGSGWASDSHAQQSREQGWATALGTVRAAEPRQMQQNSEASRLIISLRWTALGSQGHHFDHQHQLQHPHYPPYERDDPHAPLPRPHLDAGGSYSSSSSGHVTPYTPQPAPYAPAYDAQAYGSHPPPPPPPASSAFAYFPPAAPPVLPTRPQPFPDQYQLHAKSSAYGPTPHADYPRWNGVESSHSASQHAVAGLGQLRSASDDFGQSLERVGHAAQAYEPVGPSQWHPSAPPPPPPPPPPPVDSFGAPESWEQQQQVQARAHPPYQSYQPQHLADPPHHYALLPHMTTSPSPLQPSPSLYDTYSATPSLDASAASFWVRTQASDPSPSSVPAFAENDQPHHSRLSTYPPSTYPPPVSGHVASYATHPPATVSHEPLGASSNALAGPSSINKRTRPAPAGAVGAASPPAARRSSKVSQNPDKKLTVDLPTACIACAQPLAKLILRGKRAELDVPHAAVLTCLACSSSRTSQSDEPPQDGKAKKATFRKRNKRFDDASATIACDVCLRDIAIGGVLPLPLEAPDPSSRIDFMIEIVCAACDVKYKRCSDCGGGGGSRAGTGKWRCAELFPPQRKTCSLKHQRLGAFPAMEYSVYRITDIPRDEVDEISDTLKSMFVNGMLAGLCIPEVLEQDGSVFSTYEQCQQSATMGWLGFDPLLRHDIEPQTGIRRYLALRTCTPNLRKPSRQTPEDSPTGSPEPDGPPPHEQKQKHGGVVLKEGKEVAGFIIAEQELFVGNFFFCIVLPWDPTGEIFDATSLLISALIRHVDADVKKYSAERVEQGLPPLPDIAKVWTMLFFKRDSRVLTSLVKKRGFAYLEDYLAEHPEVPVEEFPPHRKCYLPVERQQEGWEILVRQQRVMADGSVDDWGARRGADEERGKKKELRARAAAAAAKGARVPYVSHRAPTRPSTTGAPKNGSKAETEIRSPPRTATDSLQPARVQSSS</sequence>
<gene>
    <name evidence="2" type="ORF">RHOBADRAFT_50958</name>
</gene>
<accession>A0A194SD10</accession>
<proteinExistence type="predicted"/>